<organism evidence="2 3">
    <name type="scientific">Ambrosiozyma monospora</name>
    <name type="common">Yeast</name>
    <name type="synonym">Endomycopsis monosporus</name>
    <dbReference type="NCBI Taxonomy" id="43982"/>
    <lineage>
        <taxon>Eukaryota</taxon>
        <taxon>Fungi</taxon>
        <taxon>Dikarya</taxon>
        <taxon>Ascomycota</taxon>
        <taxon>Saccharomycotina</taxon>
        <taxon>Pichiomycetes</taxon>
        <taxon>Pichiales</taxon>
        <taxon>Pichiaceae</taxon>
        <taxon>Ambrosiozyma</taxon>
    </lineage>
</organism>
<evidence type="ECO:0000313" key="3">
    <source>
        <dbReference type="Proteomes" id="UP001165063"/>
    </source>
</evidence>
<keyword evidence="3" id="KW-1185">Reference proteome</keyword>
<proteinExistence type="predicted"/>
<accession>A0A9W7DEZ3</accession>
<sequence length="414" mass="45650">MATDRNKPTLSDTSGIPPSNTISGGGCGGESTQHHISINPTSLPASSTTKHPNNSNKTLLPSAISRTVGDSTTERSSILQISTSKPSNPTTLGTFYTIIYSQSGGKFSKPGNSSFTEFEKDPIVDSATWARTRPSTIPCGFVKTTGELNDPEVNKPNALDPEIEEKLKDIYLNGKKVDTALKFKIIPTSKDQFPSQKDQFNAMEDFKKANPTLLDFYPNLTTTSIIYINTVGLHPANTFLSGSTEKIRMKKLEEESQKLITILTATTFPYATNLTFQLEHIDYENPNDIIVASILIPVSLHPLQRYILNDILPPADFKTIVTKSPAAFDLAKLDLGTAQYNVQVLGRVEKDKTVSIPNLFPYKAAKSKMRQAILTTMPSQLFKFEPISVRVRTRISFCKLCRSLEHRAVDCPEA</sequence>
<feature type="compositionally biased region" description="Polar residues" evidence="1">
    <location>
        <begin position="30"/>
        <end position="60"/>
    </location>
</feature>
<dbReference type="PROSITE" id="PS51257">
    <property type="entry name" value="PROKAR_LIPOPROTEIN"/>
    <property type="match status" value="1"/>
</dbReference>
<name>A0A9W7DEZ3_AMBMO</name>
<comment type="caution">
    <text evidence="2">The sequence shown here is derived from an EMBL/GenBank/DDBJ whole genome shotgun (WGS) entry which is preliminary data.</text>
</comment>
<feature type="region of interest" description="Disordered" evidence="1">
    <location>
        <begin position="1"/>
        <end position="60"/>
    </location>
</feature>
<evidence type="ECO:0000256" key="1">
    <source>
        <dbReference type="SAM" id="MobiDB-lite"/>
    </source>
</evidence>
<dbReference type="AlphaFoldDB" id="A0A9W7DEZ3"/>
<dbReference type="EMBL" id="BSXU01001355">
    <property type="protein sequence ID" value="GMG26568.1"/>
    <property type="molecule type" value="Genomic_DNA"/>
</dbReference>
<gene>
    <name evidence="2" type="ORF">Amon01_000329300</name>
</gene>
<protein>
    <submittedName>
        <fullName evidence="2">Unnamed protein product</fullName>
    </submittedName>
</protein>
<evidence type="ECO:0000313" key="2">
    <source>
        <dbReference type="EMBL" id="GMG26568.1"/>
    </source>
</evidence>
<reference evidence="2" key="1">
    <citation type="submission" date="2023-04" db="EMBL/GenBank/DDBJ databases">
        <title>Ambrosiozyma monospora NBRC 1965.</title>
        <authorList>
            <person name="Ichikawa N."/>
            <person name="Sato H."/>
            <person name="Tonouchi N."/>
        </authorList>
    </citation>
    <scope>NUCLEOTIDE SEQUENCE</scope>
    <source>
        <strain evidence="2">NBRC 1965</strain>
    </source>
</reference>
<feature type="compositionally biased region" description="Polar residues" evidence="1">
    <location>
        <begin position="8"/>
        <end position="22"/>
    </location>
</feature>
<dbReference type="Proteomes" id="UP001165063">
    <property type="component" value="Unassembled WGS sequence"/>
</dbReference>